<dbReference type="InParanoid" id="A0A0C3GC64"/>
<evidence type="ECO:0000256" key="1">
    <source>
        <dbReference type="SAM" id="MobiDB-lite"/>
    </source>
</evidence>
<protein>
    <submittedName>
        <fullName evidence="2">Uncharacterized protein</fullName>
    </submittedName>
</protein>
<organism evidence="2 3">
    <name type="scientific">Piloderma croceum (strain F 1598)</name>
    <dbReference type="NCBI Taxonomy" id="765440"/>
    <lineage>
        <taxon>Eukaryota</taxon>
        <taxon>Fungi</taxon>
        <taxon>Dikarya</taxon>
        <taxon>Basidiomycota</taxon>
        <taxon>Agaricomycotina</taxon>
        <taxon>Agaricomycetes</taxon>
        <taxon>Agaricomycetidae</taxon>
        <taxon>Atheliales</taxon>
        <taxon>Atheliaceae</taxon>
        <taxon>Piloderma</taxon>
    </lineage>
</organism>
<reference evidence="2 3" key="1">
    <citation type="submission" date="2014-04" db="EMBL/GenBank/DDBJ databases">
        <authorList>
            <consortium name="DOE Joint Genome Institute"/>
            <person name="Kuo A."/>
            <person name="Tarkka M."/>
            <person name="Buscot F."/>
            <person name="Kohler A."/>
            <person name="Nagy L.G."/>
            <person name="Floudas D."/>
            <person name="Copeland A."/>
            <person name="Barry K.W."/>
            <person name="Cichocki N."/>
            <person name="Veneault-Fourrey C."/>
            <person name="LaButti K."/>
            <person name="Lindquist E.A."/>
            <person name="Lipzen A."/>
            <person name="Lundell T."/>
            <person name="Morin E."/>
            <person name="Murat C."/>
            <person name="Sun H."/>
            <person name="Tunlid A."/>
            <person name="Henrissat B."/>
            <person name="Grigoriev I.V."/>
            <person name="Hibbett D.S."/>
            <person name="Martin F."/>
            <person name="Nordberg H.P."/>
            <person name="Cantor M.N."/>
            <person name="Hua S.X."/>
        </authorList>
    </citation>
    <scope>NUCLEOTIDE SEQUENCE [LARGE SCALE GENOMIC DNA]</scope>
    <source>
        <strain evidence="2 3">F 1598</strain>
    </source>
</reference>
<dbReference type="HOGENOM" id="CLU_3033169_0_0_1"/>
<keyword evidence="3" id="KW-1185">Reference proteome</keyword>
<dbReference type="Proteomes" id="UP000054166">
    <property type="component" value="Unassembled WGS sequence"/>
</dbReference>
<sequence>MSSSSSPTSSPTSSTPFFTNSPSATSAPTSDNTENSSSLYLQVPSCAIQPPWNSI</sequence>
<gene>
    <name evidence="2" type="ORF">PILCRDRAFT_813248</name>
</gene>
<accession>A0A0C3GC64</accession>
<dbReference type="AlphaFoldDB" id="A0A0C3GC64"/>
<dbReference type="EMBL" id="KN832975">
    <property type="protein sequence ID" value="KIM89319.1"/>
    <property type="molecule type" value="Genomic_DNA"/>
</dbReference>
<name>A0A0C3GC64_PILCF</name>
<proteinExistence type="predicted"/>
<evidence type="ECO:0000313" key="2">
    <source>
        <dbReference type="EMBL" id="KIM89319.1"/>
    </source>
</evidence>
<evidence type="ECO:0000313" key="3">
    <source>
        <dbReference type="Proteomes" id="UP000054166"/>
    </source>
</evidence>
<feature type="region of interest" description="Disordered" evidence="1">
    <location>
        <begin position="1"/>
        <end position="37"/>
    </location>
</feature>
<reference evidence="3" key="2">
    <citation type="submission" date="2015-01" db="EMBL/GenBank/DDBJ databases">
        <title>Evolutionary Origins and Diversification of the Mycorrhizal Mutualists.</title>
        <authorList>
            <consortium name="DOE Joint Genome Institute"/>
            <consortium name="Mycorrhizal Genomics Consortium"/>
            <person name="Kohler A."/>
            <person name="Kuo A."/>
            <person name="Nagy L.G."/>
            <person name="Floudas D."/>
            <person name="Copeland A."/>
            <person name="Barry K.W."/>
            <person name="Cichocki N."/>
            <person name="Veneault-Fourrey C."/>
            <person name="LaButti K."/>
            <person name="Lindquist E.A."/>
            <person name="Lipzen A."/>
            <person name="Lundell T."/>
            <person name="Morin E."/>
            <person name="Murat C."/>
            <person name="Riley R."/>
            <person name="Ohm R."/>
            <person name="Sun H."/>
            <person name="Tunlid A."/>
            <person name="Henrissat B."/>
            <person name="Grigoriev I.V."/>
            <person name="Hibbett D.S."/>
            <person name="Martin F."/>
        </authorList>
    </citation>
    <scope>NUCLEOTIDE SEQUENCE [LARGE SCALE GENOMIC DNA]</scope>
    <source>
        <strain evidence="3">F 1598</strain>
    </source>
</reference>
<feature type="compositionally biased region" description="Low complexity" evidence="1">
    <location>
        <begin position="1"/>
        <end position="33"/>
    </location>
</feature>